<proteinExistence type="predicted"/>
<keyword evidence="1" id="KW-0812">Transmembrane</keyword>
<evidence type="ECO:0000256" key="1">
    <source>
        <dbReference type="SAM" id="Phobius"/>
    </source>
</evidence>
<accession>A0ABT4IK65</accession>
<dbReference type="RefSeq" id="WP_268925673.1">
    <property type="nucleotide sequence ID" value="NZ_JAPTGB010000026.1"/>
</dbReference>
<keyword evidence="1" id="KW-1133">Transmembrane helix</keyword>
<dbReference type="EMBL" id="JAPTGB010000026">
    <property type="protein sequence ID" value="MCZ0861483.1"/>
    <property type="molecule type" value="Genomic_DNA"/>
</dbReference>
<evidence type="ECO:0000313" key="3">
    <source>
        <dbReference type="Proteomes" id="UP001141422"/>
    </source>
</evidence>
<protein>
    <submittedName>
        <fullName evidence="2">Uncharacterized protein</fullName>
    </submittedName>
</protein>
<keyword evidence="1" id="KW-0472">Membrane</keyword>
<dbReference type="SUPFAM" id="SSF50965">
    <property type="entry name" value="Galactose oxidase, central domain"/>
    <property type="match status" value="1"/>
</dbReference>
<dbReference type="Proteomes" id="UP001141422">
    <property type="component" value="Unassembled WGS sequence"/>
</dbReference>
<feature type="transmembrane region" description="Helical" evidence="1">
    <location>
        <begin position="328"/>
        <end position="347"/>
    </location>
</feature>
<dbReference type="InterPro" id="IPR011043">
    <property type="entry name" value="Gal_Oxase/kelch_b-propeller"/>
</dbReference>
<evidence type="ECO:0000313" key="2">
    <source>
        <dbReference type="EMBL" id="MCZ0861483.1"/>
    </source>
</evidence>
<feature type="non-terminal residue" evidence="2">
    <location>
        <position position="1"/>
    </location>
</feature>
<keyword evidence="3" id="KW-1185">Reference proteome</keyword>
<sequence>NRCVYVFLFCVVVSCCIFPASALDAKMIGEPQIIHESAPDYFVRLSVSDDRYIVMPEFHLKMDKTGRVYLYDLSQRFLSTVPGSLSAADSKVVVANGVIYFIGNDGFYSYIPETNTPVKLDIPRSSGGNSFVTDGQYFITMRSDYWPRDLTFMQYNLQTGEQKQIYPGGYPDPNGPMFLSGDYFVYDDSGMLVADPSKRYLHAYNISSEETTTLPKEEGYSQYLCNIWGDTIVYELFSLADNAYPDPPERRMLNLKTMETEILILPDGIHPSQVYPPYALQSQWDEGTGVITVKLVEVDLPPIAQATIVSSAVEQTPPPQPTQAGSPLTLTIGLLAFVLACVFAVLWREK</sequence>
<comment type="caution">
    <text evidence="2">The sequence shown here is derived from an EMBL/GenBank/DDBJ whole genome shotgun (WGS) entry which is preliminary data.</text>
</comment>
<reference evidence="2" key="1">
    <citation type="submission" date="2022-12" db="EMBL/GenBank/DDBJ databases">
        <title>Isolation and characterisation of novel Methanocorpusculum spp. from native Australian herbivores indicates the genus is ancestrally host-associated.</title>
        <authorList>
            <person name="Volmer J.G."/>
            <person name="Soo R.M."/>
            <person name="Evans P.N."/>
            <person name="Hoedt E.C."/>
            <person name="Astorga Alsina A.L."/>
            <person name="Woodcroft B.J."/>
            <person name="Tyson G.W."/>
            <person name="Hugenholtz P."/>
            <person name="Morrison M."/>
        </authorList>
    </citation>
    <scope>NUCLEOTIDE SEQUENCE</scope>
    <source>
        <strain evidence="2">MG</strain>
    </source>
</reference>
<name>A0ABT4IK65_9EURY</name>
<organism evidence="2 3">
    <name type="scientific">Methanocorpusculum petauri</name>
    <dbReference type="NCBI Taxonomy" id="3002863"/>
    <lineage>
        <taxon>Archaea</taxon>
        <taxon>Methanobacteriati</taxon>
        <taxon>Methanobacteriota</taxon>
        <taxon>Stenosarchaea group</taxon>
        <taxon>Methanomicrobia</taxon>
        <taxon>Methanomicrobiales</taxon>
        <taxon>Methanocorpusculaceae</taxon>
        <taxon>Methanocorpusculum</taxon>
    </lineage>
</organism>
<gene>
    <name evidence="2" type="ORF">O0S10_09670</name>
</gene>